<evidence type="ECO:0000313" key="3">
    <source>
        <dbReference type="Proteomes" id="UP000017836"/>
    </source>
</evidence>
<reference evidence="3" key="1">
    <citation type="journal article" date="2013" name="Science">
        <title>The Amborella genome and the evolution of flowering plants.</title>
        <authorList>
            <consortium name="Amborella Genome Project"/>
        </authorList>
    </citation>
    <scope>NUCLEOTIDE SEQUENCE [LARGE SCALE GENOMIC DNA]</scope>
</reference>
<evidence type="ECO:0000256" key="1">
    <source>
        <dbReference type="SAM" id="MobiDB-lite"/>
    </source>
</evidence>
<keyword evidence="3" id="KW-1185">Reference proteome</keyword>
<dbReference type="HOGENOM" id="CLU_2708165_0_0_1"/>
<dbReference type="Gramene" id="ERM98513">
    <property type="protein sequence ID" value="ERM98513"/>
    <property type="gene ID" value="AMTR_s00113p00023020"/>
</dbReference>
<feature type="compositionally biased region" description="Low complexity" evidence="1">
    <location>
        <begin position="28"/>
        <end position="38"/>
    </location>
</feature>
<gene>
    <name evidence="2" type="ORF">AMTR_s00113p00023020</name>
</gene>
<organism evidence="2 3">
    <name type="scientific">Amborella trichopoda</name>
    <dbReference type="NCBI Taxonomy" id="13333"/>
    <lineage>
        <taxon>Eukaryota</taxon>
        <taxon>Viridiplantae</taxon>
        <taxon>Streptophyta</taxon>
        <taxon>Embryophyta</taxon>
        <taxon>Tracheophyta</taxon>
        <taxon>Spermatophyta</taxon>
        <taxon>Magnoliopsida</taxon>
        <taxon>Amborellales</taxon>
        <taxon>Amborellaceae</taxon>
        <taxon>Amborella</taxon>
    </lineage>
</organism>
<name>W1NS91_AMBTC</name>
<proteinExistence type="predicted"/>
<protein>
    <submittedName>
        <fullName evidence="2">Uncharacterized protein</fullName>
    </submittedName>
</protein>
<dbReference type="AlphaFoldDB" id="W1NS91"/>
<evidence type="ECO:0000313" key="2">
    <source>
        <dbReference type="EMBL" id="ERM98513.1"/>
    </source>
</evidence>
<feature type="region of interest" description="Disordered" evidence="1">
    <location>
        <begin position="27"/>
        <end position="73"/>
    </location>
</feature>
<sequence>MSANLISASPLLSHSKSSVTPCLAFFPSTKKTSSNKSSYLSLRPGATSENQGSSVDVPGPRQSDGDQTQTINA</sequence>
<dbReference type="Proteomes" id="UP000017836">
    <property type="component" value="Unassembled WGS sequence"/>
</dbReference>
<accession>W1NS91</accession>
<dbReference type="EMBL" id="KI395324">
    <property type="protein sequence ID" value="ERM98513.1"/>
    <property type="molecule type" value="Genomic_DNA"/>
</dbReference>